<dbReference type="CDD" id="cd02440">
    <property type="entry name" value="AdoMet_MTases"/>
    <property type="match status" value="1"/>
</dbReference>
<dbReference type="Gene3D" id="3.40.50.150">
    <property type="entry name" value="Vaccinia Virus protein VP39"/>
    <property type="match status" value="1"/>
</dbReference>
<dbReference type="EMBL" id="KV417290">
    <property type="protein sequence ID" value="KZO95133.1"/>
    <property type="molecule type" value="Genomic_DNA"/>
</dbReference>
<dbReference type="InterPro" id="IPR029063">
    <property type="entry name" value="SAM-dependent_MTases_sf"/>
</dbReference>
<dbReference type="SUPFAM" id="SSF53335">
    <property type="entry name" value="S-adenosyl-L-methionine-dependent methyltransferases"/>
    <property type="match status" value="1"/>
</dbReference>
<feature type="compositionally biased region" description="Low complexity" evidence="2">
    <location>
        <begin position="17"/>
        <end position="28"/>
    </location>
</feature>
<dbReference type="GO" id="GO:0032259">
    <property type="term" value="P:methylation"/>
    <property type="evidence" value="ECO:0007669"/>
    <property type="project" value="UniProtKB-KW"/>
</dbReference>
<name>A0A167KY11_CALVF</name>
<feature type="region of interest" description="Disordered" evidence="2">
    <location>
        <begin position="1"/>
        <end position="28"/>
    </location>
</feature>
<evidence type="ECO:0000313" key="4">
    <source>
        <dbReference type="EMBL" id="KZO95133.1"/>
    </source>
</evidence>
<dbReference type="PANTHER" id="PTHR43861">
    <property type="entry name" value="TRANS-ACONITATE 2-METHYLTRANSFERASE-RELATED"/>
    <property type="match status" value="1"/>
</dbReference>
<evidence type="ECO:0000259" key="3">
    <source>
        <dbReference type="Pfam" id="PF08241"/>
    </source>
</evidence>
<dbReference type="GO" id="GO:0008757">
    <property type="term" value="F:S-adenosylmethionine-dependent methyltransferase activity"/>
    <property type="evidence" value="ECO:0007669"/>
    <property type="project" value="InterPro"/>
</dbReference>
<organism evidence="4 5">
    <name type="scientific">Calocera viscosa (strain TUFC12733)</name>
    <dbReference type="NCBI Taxonomy" id="1330018"/>
    <lineage>
        <taxon>Eukaryota</taxon>
        <taxon>Fungi</taxon>
        <taxon>Dikarya</taxon>
        <taxon>Basidiomycota</taxon>
        <taxon>Agaricomycotina</taxon>
        <taxon>Dacrymycetes</taxon>
        <taxon>Dacrymycetales</taxon>
        <taxon>Dacrymycetaceae</taxon>
        <taxon>Calocera</taxon>
    </lineage>
</organism>
<dbReference type="AlphaFoldDB" id="A0A167KY11"/>
<feature type="domain" description="Methyltransferase type 11" evidence="3">
    <location>
        <begin position="83"/>
        <end position="182"/>
    </location>
</feature>
<evidence type="ECO:0000313" key="5">
    <source>
        <dbReference type="Proteomes" id="UP000076738"/>
    </source>
</evidence>
<dbReference type="Pfam" id="PF08241">
    <property type="entry name" value="Methyltransf_11"/>
    <property type="match status" value="1"/>
</dbReference>
<dbReference type="PANTHER" id="PTHR43861:SF3">
    <property type="entry name" value="PUTATIVE (AFU_ORTHOLOGUE AFUA_2G14390)-RELATED"/>
    <property type="match status" value="1"/>
</dbReference>
<evidence type="ECO:0000256" key="2">
    <source>
        <dbReference type="SAM" id="MobiDB-lite"/>
    </source>
</evidence>
<dbReference type="InterPro" id="IPR013216">
    <property type="entry name" value="Methyltransf_11"/>
</dbReference>
<keyword evidence="1 4" id="KW-0808">Transferase</keyword>
<keyword evidence="4" id="KW-0489">Methyltransferase</keyword>
<evidence type="ECO:0000256" key="1">
    <source>
        <dbReference type="ARBA" id="ARBA00022679"/>
    </source>
</evidence>
<reference evidence="4 5" key="1">
    <citation type="journal article" date="2016" name="Mol. Biol. Evol.">
        <title>Comparative Genomics of Early-Diverging Mushroom-Forming Fungi Provides Insights into the Origins of Lignocellulose Decay Capabilities.</title>
        <authorList>
            <person name="Nagy L.G."/>
            <person name="Riley R."/>
            <person name="Tritt A."/>
            <person name="Adam C."/>
            <person name="Daum C."/>
            <person name="Floudas D."/>
            <person name="Sun H."/>
            <person name="Yadav J.S."/>
            <person name="Pangilinan J."/>
            <person name="Larsson K.H."/>
            <person name="Matsuura K."/>
            <person name="Barry K."/>
            <person name="Labutti K."/>
            <person name="Kuo R."/>
            <person name="Ohm R.A."/>
            <person name="Bhattacharya S.S."/>
            <person name="Shirouzu T."/>
            <person name="Yoshinaga Y."/>
            <person name="Martin F.M."/>
            <person name="Grigoriev I.V."/>
            <person name="Hibbett D.S."/>
        </authorList>
    </citation>
    <scope>NUCLEOTIDE SEQUENCE [LARGE SCALE GENOMIC DNA]</scope>
    <source>
        <strain evidence="4 5">TUFC12733</strain>
    </source>
</reference>
<proteinExistence type="predicted"/>
<accession>A0A167KY11</accession>
<protein>
    <submittedName>
        <fullName evidence="4">S-adenosyl-L-methionine-dependent methyltransferase</fullName>
    </submittedName>
</protein>
<keyword evidence="5" id="KW-1185">Reference proteome</keyword>
<dbReference type="Proteomes" id="UP000076738">
    <property type="component" value="Unassembled WGS sequence"/>
</dbReference>
<dbReference type="STRING" id="1330018.A0A167KY11"/>
<dbReference type="OrthoDB" id="3647at2759"/>
<sequence length="262" mass="28710">MSHQEAYHGHSVHAHPHASSSSPHIHPHQHIVPAHSHAEANRAHYDTNAASYDRMEIANELAAWSAGAMRRVWTFDEETTECLDYACGTGLVSRQLAPFCKTILGVDISQGMVDYYNERVSNQGISPLEMRAVRAELTGSPGELDGKKFDVVVCSQAYHHISDIRGTTKALAGLLRPGGALLVVDLLRSEQALFMHTGKAPPEHVRHTVAHKGGLEEGEVRECFDFAGLGEWAFDVAYERKVEGRVLKLFIAKGVKALDAAT</sequence>
<gene>
    <name evidence="4" type="ORF">CALVIDRAFT_538280</name>
</gene>